<dbReference type="EMBL" id="CM047901">
    <property type="protein sequence ID" value="KAJ0097450.1"/>
    <property type="molecule type" value="Genomic_DNA"/>
</dbReference>
<accession>A0ACC1BET7</accession>
<comment type="caution">
    <text evidence="1">The sequence shown here is derived from an EMBL/GenBank/DDBJ whole genome shotgun (WGS) entry which is preliminary data.</text>
</comment>
<protein>
    <submittedName>
        <fullName evidence="1">Uncharacterized protein</fullName>
    </submittedName>
</protein>
<evidence type="ECO:0000313" key="2">
    <source>
        <dbReference type="Proteomes" id="UP001164250"/>
    </source>
</evidence>
<evidence type="ECO:0000313" key="1">
    <source>
        <dbReference type="EMBL" id="KAJ0097450.1"/>
    </source>
</evidence>
<organism evidence="1 2">
    <name type="scientific">Pistacia atlantica</name>
    <dbReference type="NCBI Taxonomy" id="434234"/>
    <lineage>
        <taxon>Eukaryota</taxon>
        <taxon>Viridiplantae</taxon>
        <taxon>Streptophyta</taxon>
        <taxon>Embryophyta</taxon>
        <taxon>Tracheophyta</taxon>
        <taxon>Spermatophyta</taxon>
        <taxon>Magnoliopsida</taxon>
        <taxon>eudicotyledons</taxon>
        <taxon>Gunneridae</taxon>
        <taxon>Pentapetalae</taxon>
        <taxon>rosids</taxon>
        <taxon>malvids</taxon>
        <taxon>Sapindales</taxon>
        <taxon>Anacardiaceae</taxon>
        <taxon>Pistacia</taxon>
    </lineage>
</organism>
<sequence length="615" mass="67450">MGSSSFFIFLFSYAILLPLTSSAPILINSISPNFTASSLQFIDNSGAFLQSLNKTFKLSFSHPNSELSQYYLSIIHSPSNLIIWTANPNKPISDSSRFTLSLNGLSITDDDGRLVWSTPKLDSPVSVTQLQDSGNLVLLDAQNVSLWESFGSPTDTLVIGQRLYLGQSLNGAVSGNDLSVGDYRLVVTDGDAVQQWNGLNYWKLSMYTSAFKNSNSPVSFLSMNGTGLYLFASDGSTVVIQVELGSSSDFRIAKLGTNGRFSVSKFVSDSWVEELAIPVEECRIPFICKKIGLCSSSSCSCPSGFHPNTNGDCVPVNASLSLPSACTNRGELNSSVTYLELGNGMDYFTNDFVQPVKHDIVSSECQDLCSGNCSCLAFFHEEASGSCYLIENHLGSIMSASSDKDGDRFGFIKTRVSSSPDANTNTNANDQAGFIWWRKNKKQSRGEVVKLGSRNSSFEELELISIPGLPVRSSPLDSWSVYFPLLALEMHEQRRYLELADPRLEGQVRREEVEKLVRVALLCVQEEPMLRPSMSNVVSMLEGGMPLGEPNIESLRFLRFYGQRFTEPSTIGNSNEQNEFILYSEANGTNSSANTNSASYNFLSYLSSQEVSGPR</sequence>
<proteinExistence type="predicted"/>
<keyword evidence="2" id="KW-1185">Reference proteome</keyword>
<dbReference type="Proteomes" id="UP001164250">
    <property type="component" value="Chromosome 5"/>
</dbReference>
<reference evidence="2" key="1">
    <citation type="journal article" date="2023" name="G3 (Bethesda)">
        <title>Genome assembly and association tests identify interacting loci associated with vigor, precocity, and sex in interspecific pistachio rootstocks.</title>
        <authorList>
            <person name="Palmer W."/>
            <person name="Jacygrad E."/>
            <person name="Sagayaradj S."/>
            <person name="Cavanaugh K."/>
            <person name="Han R."/>
            <person name="Bertier L."/>
            <person name="Beede B."/>
            <person name="Kafkas S."/>
            <person name="Golino D."/>
            <person name="Preece J."/>
            <person name="Michelmore R."/>
        </authorList>
    </citation>
    <scope>NUCLEOTIDE SEQUENCE [LARGE SCALE GENOMIC DNA]</scope>
</reference>
<gene>
    <name evidence="1" type="ORF">Patl1_28130</name>
</gene>
<name>A0ACC1BET7_9ROSI</name>